<dbReference type="AlphaFoldDB" id="A0A653A2Z2"/>
<organism evidence="1">
    <name type="scientific">Uncultured Desulfatiglans sp</name>
    <dbReference type="NCBI Taxonomy" id="1748965"/>
    <lineage>
        <taxon>Bacteria</taxon>
        <taxon>Pseudomonadati</taxon>
        <taxon>Thermodesulfobacteriota</taxon>
        <taxon>Desulfobacteria</taxon>
        <taxon>Desulfatiglandales</taxon>
        <taxon>Desulfatiglandaceae</taxon>
        <taxon>Desulfatiglans</taxon>
        <taxon>environmental samples</taxon>
    </lineage>
</organism>
<name>A0A653A2Z2_UNCDX</name>
<sequence length="85" mass="9524">MFPCVATRRSPHRRLISSIPAENHSGWNGGLVVPEITGLSRKLGVEEVHALESRLAASWHGSPMAVLRLRIDLVGFMCEKFCRER</sequence>
<evidence type="ECO:0000313" key="1">
    <source>
        <dbReference type="EMBL" id="VBB42022.1"/>
    </source>
</evidence>
<protein>
    <submittedName>
        <fullName evidence="1">Uncharacterized protein</fullName>
    </submittedName>
</protein>
<proteinExistence type="predicted"/>
<dbReference type="EMBL" id="UPXX01000013">
    <property type="protein sequence ID" value="VBB42022.1"/>
    <property type="molecule type" value="Genomic_DNA"/>
</dbReference>
<accession>A0A653A2Z2</accession>
<gene>
    <name evidence="1" type="ORF">TRIP_B200162</name>
</gene>
<reference evidence="1" key="1">
    <citation type="submission" date="2018-07" db="EMBL/GenBank/DDBJ databases">
        <authorList>
            <consortium name="Genoscope - CEA"/>
            <person name="William W."/>
        </authorList>
    </citation>
    <scope>NUCLEOTIDE SEQUENCE</scope>
    <source>
        <strain evidence="1">IK1</strain>
    </source>
</reference>